<keyword evidence="1" id="KW-0732">Signal</keyword>
<organism evidence="3 4">
    <name type="scientific">Marivirga aurantiaca</name>
    <dbReference type="NCBI Taxonomy" id="2802615"/>
    <lineage>
        <taxon>Bacteria</taxon>
        <taxon>Pseudomonadati</taxon>
        <taxon>Bacteroidota</taxon>
        <taxon>Cytophagia</taxon>
        <taxon>Cytophagales</taxon>
        <taxon>Marivirgaceae</taxon>
        <taxon>Marivirga</taxon>
    </lineage>
</organism>
<dbReference type="SUPFAM" id="SSF54427">
    <property type="entry name" value="NTF2-like"/>
    <property type="match status" value="1"/>
</dbReference>
<comment type="caution">
    <text evidence="3">The sequence shown here is derived from an EMBL/GenBank/DDBJ whole genome shotgun (WGS) entry which is preliminary data.</text>
</comment>
<dbReference type="InterPro" id="IPR027843">
    <property type="entry name" value="DUF4440"/>
</dbReference>
<name>A0A934X2B0_9BACT</name>
<dbReference type="RefSeq" id="WP_201432764.1">
    <property type="nucleotide sequence ID" value="NZ_JAEQBW010000014.1"/>
</dbReference>
<dbReference type="CDD" id="cd00531">
    <property type="entry name" value="NTF2_like"/>
    <property type="match status" value="1"/>
</dbReference>
<keyword evidence="4" id="KW-1185">Reference proteome</keyword>
<dbReference type="AlphaFoldDB" id="A0A934X2B0"/>
<accession>A0A934X2B0</accession>
<evidence type="ECO:0000256" key="1">
    <source>
        <dbReference type="SAM" id="SignalP"/>
    </source>
</evidence>
<feature type="signal peptide" evidence="1">
    <location>
        <begin position="1"/>
        <end position="23"/>
    </location>
</feature>
<evidence type="ECO:0000259" key="2">
    <source>
        <dbReference type="Pfam" id="PF14534"/>
    </source>
</evidence>
<dbReference type="Proteomes" id="UP000611723">
    <property type="component" value="Unassembled WGS sequence"/>
</dbReference>
<feature type="domain" description="DUF4440" evidence="2">
    <location>
        <begin position="31"/>
        <end position="141"/>
    </location>
</feature>
<evidence type="ECO:0000313" key="4">
    <source>
        <dbReference type="Proteomes" id="UP000611723"/>
    </source>
</evidence>
<dbReference type="Pfam" id="PF14534">
    <property type="entry name" value="DUF4440"/>
    <property type="match status" value="1"/>
</dbReference>
<dbReference type="EMBL" id="JAEQBW010000014">
    <property type="protein sequence ID" value="MBK6267075.1"/>
    <property type="molecule type" value="Genomic_DNA"/>
</dbReference>
<dbReference type="InterPro" id="IPR032710">
    <property type="entry name" value="NTF2-like_dom_sf"/>
</dbReference>
<dbReference type="InterPro" id="IPR011944">
    <property type="entry name" value="Steroid_delta5-4_isomerase"/>
</dbReference>
<protein>
    <submittedName>
        <fullName evidence="3">SgcJ/EcaC family oxidoreductase</fullName>
    </submittedName>
</protein>
<dbReference type="Gene3D" id="3.10.450.50">
    <property type="match status" value="1"/>
</dbReference>
<proteinExistence type="predicted"/>
<feature type="chain" id="PRO_5037302076" evidence="1">
    <location>
        <begin position="24"/>
        <end position="150"/>
    </location>
</feature>
<evidence type="ECO:0000313" key="3">
    <source>
        <dbReference type="EMBL" id="MBK6267075.1"/>
    </source>
</evidence>
<sequence>MKKSVTSFLATVSILLLGTTAYAQSKEKVAVEELIHTYFDALNSGDAEKVTSLFTKTGVLLAQGAPTATGSEQVNGTFQYVFDNFSYDLKVSIGEVIVQGKYAIVSSTSTGSFVIKASKENVPADFRETFILQKEKGDWKIASYMYNQPK</sequence>
<dbReference type="NCBIfam" id="TIGR02246">
    <property type="entry name" value="SgcJ/EcaC family oxidoreductase"/>
    <property type="match status" value="1"/>
</dbReference>
<reference evidence="3" key="1">
    <citation type="submission" date="2021-01" db="EMBL/GenBank/DDBJ databases">
        <title>Marivirga aurantiaca sp. nov., isolated from intertidal surface sediments.</title>
        <authorList>
            <person name="Zhang M."/>
        </authorList>
    </citation>
    <scope>NUCLEOTIDE SEQUENCE</scope>
    <source>
        <strain evidence="3">S37H4</strain>
    </source>
</reference>
<gene>
    <name evidence="3" type="ORF">JKA74_18670</name>
</gene>